<dbReference type="AlphaFoldDB" id="F3G7W5"/>
<name>F3G7W5_PSESJ</name>
<sequence length="29" mass="3188">MPSDRYIDFANSDMGRRLVKAVGLPAPLP</sequence>
<organism evidence="1 2">
    <name type="scientific">Pseudomonas syringae pv. pisi str. 1704B</name>
    <dbReference type="NCBI Taxonomy" id="629263"/>
    <lineage>
        <taxon>Bacteria</taxon>
        <taxon>Pseudomonadati</taxon>
        <taxon>Pseudomonadota</taxon>
        <taxon>Gammaproteobacteria</taxon>
        <taxon>Pseudomonadales</taxon>
        <taxon>Pseudomonadaceae</taxon>
        <taxon>Pseudomonas</taxon>
        <taxon>Pseudomonas syringae</taxon>
    </lineage>
</organism>
<dbReference type="GO" id="GO:0004316">
    <property type="term" value="F:3-oxoacyl-[acyl-carrier-protein] reductase (NADPH) activity"/>
    <property type="evidence" value="ECO:0007669"/>
    <property type="project" value="UniProtKB-EC"/>
</dbReference>
<reference evidence="1 2" key="1">
    <citation type="journal article" date="2011" name="PLoS Pathog.">
        <title>Dynamic evolution of pathogenicity revealed by sequencing and comparative genomics of 19 Pseudomonas syringae isolates.</title>
        <authorList>
            <person name="Baltrus D.A."/>
            <person name="Nishimura M.T."/>
            <person name="Romanchuk A."/>
            <person name="Chang J.H."/>
            <person name="Mukhtar M.S."/>
            <person name="Cherkis K."/>
            <person name="Roach J."/>
            <person name="Grant S.R."/>
            <person name="Jones C.D."/>
            <person name="Dangl J.L."/>
        </authorList>
    </citation>
    <scope>NUCLEOTIDE SEQUENCE [LARGE SCALE GENOMIC DNA]</scope>
    <source>
        <strain evidence="1 2">1704B</strain>
    </source>
</reference>
<evidence type="ECO:0000313" key="2">
    <source>
        <dbReference type="Proteomes" id="UP000004986"/>
    </source>
</evidence>
<keyword evidence="1" id="KW-0560">Oxidoreductase</keyword>
<feature type="non-terminal residue" evidence="1">
    <location>
        <position position="29"/>
    </location>
</feature>
<gene>
    <name evidence="1" type="primary">fabG</name>
    <name evidence="1" type="ORF">PSYPI_12534</name>
</gene>
<proteinExistence type="predicted"/>
<keyword evidence="2" id="KW-1185">Reference proteome</keyword>
<dbReference type="Proteomes" id="UP000004986">
    <property type="component" value="Unassembled WGS sequence"/>
</dbReference>
<protein>
    <submittedName>
        <fullName evidence="1">3-ketoacyl-(Acyl-carrier-protein) reductase</fullName>
        <ecNumber evidence="1">1.1.1.100</ecNumber>
    </submittedName>
</protein>
<dbReference type="HOGENOM" id="CLU_3413899_0_0_6"/>
<dbReference type="EMBL" id="AEAI01000625">
    <property type="protein sequence ID" value="EGH43165.1"/>
    <property type="molecule type" value="Genomic_DNA"/>
</dbReference>
<evidence type="ECO:0000313" key="1">
    <source>
        <dbReference type="EMBL" id="EGH43165.1"/>
    </source>
</evidence>
<comment type="caution">
    <text evidence="1">The sequence shown here is derived from an EMBL/GenBank/DDBJ whole genome shotgun (WGS) entry which is preliminary data.</text>
</comment>
<dbReference type="EC" id="1.1.1.100" evidence="1"/>
<accession>F3G7W5</accession>